<accession>A0AAE9G8M9</accession>
<proteinExistence type="predicted"/>
<protein>
    <submittedName>
        <fullName evidence="1">Uncharacterized protein</fullName>
    </submittedName>
</protein>
<dbReference type="Proteomes" id="UP000831021">
    <property type="component" value="Segment"/>
</dbReference>
<organism evidence="1 2">
    <name type="scientific">Bacillus phage FADO</name>
    <dbReference type="NCBI Taxonomy" id="2917160"/>
    <lineage>
        <taxon>Viruses</taxon>
        <taxon>Duplodnaviria</taxon>
        <taxon>Heunggongvirae</taxon>
        <taxon>Uroviricota</taxon>
        <taxon>Caudoviricetes</taxon>
        <taxon>Heleneionescovirinae</taxon>
        <taxon>Zhangjivirus</taxon>
        <taxon>Zhangjivirus fado</taxon>
    </lineage>
</organism>
<name>A0AAE9G8M9_9CAUD</name>
<dbReference type="EMBL" id="OM236516">
    <property type="protein sequence ID" value="UNY48719.1"/>
    <property type="molecule type" value="Genomic_DNA"/>
</dbReference>
<gene>
    <name evidence="1" type="ORF">fado_4</name>
</gene>
<keyword evidence="2" id="KW-1185">Reference proteome</keyword>
<evidence type="ECO:0000313" key="1">
    <source>
        <dbReference type="EMBL" id="UNY48719.1"/>
    </source>
</evidence>
<evidence type="ECO:0000313" key="2">
    <source>
        <dbReference type="Proteomes" id="UP000831021"/>
    </source>
</evidence>
<sequence>MANVGGKTVMNEFLYTLAEIKYRMYHELFIFKPTAYTYDECSRRIKYLAKYEQTLAIINLLSNEEETRLRAIEREYFSDAPYVSK</sequence>
<reference evidence="1 2" key="1">
    <citation type="submission" date="2022-01" db="EMBL/GenBank/DDBJ databases">
        <authorList>
            <person name="Stokar-Avihail A."/>
        </authorList>
    </citation>
    <scope>NUCLEOTIDE SEQUENCE [LARGE SCALE GENOMIC DNA]</scope>
</reference>